<feature type="compositionally biased region" description="Low complexity" evidence="1">
    <location>
        <begin position="544"/>
        <end position="575"/>
    </location>
</feature>
<evidence type="ECO:0000256" key="3">
    <source>
        <dbReference type="SAM" id="SignalP"/>
    </source>
</evidence>
<protein>
    <submittedName>
        <fullName evidence="4">Uncharacterized protein</fullName>
    </submittedName>
</protein>
<keyword evidence="2" id="KW-0472">Membrane</keyword>
<dbReference type="RefSeq" id="XP_060457737.1">
    <property type="nucleotide sequence ID" value="XM_060601221.1"/>
</dbReference>
<name>A0AA48L5S2_9TREE</name>
<keyword evidence="5" id="KW-1185">Reference proteome</keyword>
<feature type="compositionally biased region" description="Low complexity" evidence="1">
    <location>
        <begin position="400"/>
        <end position="409"/>
    </location>
</feature>
<evidence type="ECO:0000313" key="4">
    <source>
        <dbReference type="EMBL" id="BEI92472.1"/>
    </source>
</evidence>
<evidence type="ECO:0000256" key="2">
    <source>
        <dbReference type="SAM" id="Phobius"/>
    </source>
</evidence>
<sequence length="575" mass="61812">MLLFTAALLVAPALALPLESAFAHGRYIASLNLVTRQHETRQQLTASIWGTCGAECSGISDTLRNDCGVELQQRFRRDVAVCEAACKTDYKGKLSQCDACLKGLTNETDSTLAGQREVATWESFMASFCPTSTTPPETTNPEPLCSQCTALYPRVMTACNTSNPDTCRGLCGDLDAINSCVECYGDGYDEYKSYARDAQWYCTTDGGKGCSRMMDDVGKLCGDDQTHCNDICTGDNWADIKQCEDAVPNSGLTGSQGPTILDGIGSFNTFCAKVPPEVIKTGCAKECDAIRGTYGDLCRDKQATKCQGMCSPDNLGSFEACNSCSQGGNSTYTDDTKSSISASLTTLTAWCIKVETNPIDNPEVINTIPDPTPVETVEIVPVDPKDTKDPGTLKNPFTKSDSSNSSTESKGIPTWGIGVAAGGGALLLAGVVGSIIACNYQCDHDHRRLRRRRRKNKKKDDDEKPQQQQPPPQQEPQIVGYMVPSERPPSQGYFAGPASPPMGTPLSPPVSMAHTPIGPGPISPPQSPPPMSPPGSPPPMGYAYPQQQFGQQQYGQQQYGQHYPPYPPHQGGQQY</sequence>
<keyword evidence="2" id="KW-1133">Transmembrane helix</keyword>
<keyword evidence="2" id="KW-0812">Transmembrane</keyword>
<feature type="compositionally biased region" description="Pro residues" evidence="1">
    <location>
        <begin position="518"/>
        <end position="540"/>
    </location>
</feature>
<feature type="compositionally biased region" description="Pro residues" evidence="1">
    <location>
        <begin position="498"/>
        <end position="508"/>
    </location>
</feature>
<dbReference type="KEGG" id="ccac:CcaHIS019_0501000"/>
<dbReference type="Proteomes" id="UP001233271">
    <property type="component" value="Chromosome 5"/>
</dbReference>
<evidence type="ECO:0000313" key="5">
    <source>
        <dbReference type="Proteomes" id="UP001233271"/>
    </source>
</evidence>
<accession>A0AA48L5S2</accession>
<organism evidence="4 5">
    <name type="scientific">Cutaneotrichosporon cavernicola</name>
    <dbReference type="NCBI Taxonomy" id="279322"/>
    <lineage>
        <taxon>Eukaryota</taxon>
        <taxon>Fungi</taxon>
        <taxon>Dikarya</taxon>
        <taxon>Basidiomycota</taxon>
        <taxon>Agaricomycotina</taxon>
        <taxon>Tremellomycetes</taxon>
        <taxon>Trichosporonales</taxon>
        <taxon>Trichosporonaceae</taxon>
        <taxon>Cutaneotrichosporon</taxon>
    </lineage>
</organism>
<feature type="region of interest" description="Disordered" evidence="1">
    <location>
        <begin position="381"/>
        <end position="411"/>
    </location>
</feature>
<feature type="transmembrane region" description="Helical" evidence="2">
    <location>
        <begin position="415"/>
        <end position="442"/>
    </location>
</feature>
<dbReference type="EMBL" id="AP028216">
    <property type="protein sequence ID" value="BEI92472.1"/>
    <property type="molecule type" value="Genomic_DNA"/>
</dbReference>
<feature type="region of interest" description="Disordered" evidence="1">
    <location>
        <begin position="449"/>
        <end position="575"/>
    </location>
</feature>
<gene>
    <name evidence="4" type="ORF">CcaverHIS019_0501000</name>
</gene>
<feature type="signal peptide" evidence="3">
    <location>
        <begin position="1"/>
        <end position="15"/>
    </location>
</feature>
<reference evidence="4" key="1">
    <citation type="journal article" date="2023" name="BMC Genomics">
        <title>Chromosome-level genome assemblies of Cutaneotrichosporon spp. (Trichosporonales, Basidiomycota) reveal imbalanced evolution between nucleotide sequences and chromosome synteny.</title>
        <authorList>
            <person name="Kobayashi Y."/>
            <person name="Kayamori A."/>
            <person name="Aoki K."/>
            <person name="Shiwa Y."/>
            <person name="Matsutani M."/>
            <person name="Fujita N."/>
            <person name="Sugita T."/>
            <person name="Iwasaki W."/>
            <person name="Tanaka N."/>
            <person name="Takashima M."/>
        </authorList>
    </citation>
    <scope>NUCLEOTIDE SEQUENCE</scope>
    <source>
        <strain evidence="4">HIS019</strain>
    </source>
</reference>
<proteinExistence type="predicted"/>
<evidence type="ECO:0000256" key="1">
    <source>
        <dbReference type="SAM" id="MobiDB-lite"/>
    </source>
</evidence>
<feature type="chain" id="PRO_5041309892" evidence="3">
    <location>
        <begin position="16"/>
        <end position="575"/>
    </location>
</feature>
<dbReference type="GeneID" id="85496342"/>
<keyword evidence="3" id="KW-0732">Signal</keyword>
<dbReference type="AlphaFoldDB" id="A0AA48L5S2"/>